<evidence type="ECO:0000313" key="3">
    <source>
        <dbReference type="EMBL" id="MDH5159804.1"/>
    </source>
</evidence>
<evidence type="ECO:0000313" key="4">
    <source>
        <dbReference type="Proteomes" id="UP001159179"/>
    </source>
</evidence>
<dbReference type="PANTHER" id="PTHR30404:SF0">
    <property type="entry name" value="N-ACETYLMURAMOYL-L-ALANINE AMIDASE AMIC"/>
    <property type="match status" value="1"/>
</dbReference>
<comment type="caution">
    <text evidence="3">The sequence shown here is derived from an EMBL/GenBank/DDBJ whole genome shotgun (WGS) entry which is preliminary data.</text>
</comment>
<feature type="domain" description="MurNAc-LAA" evidence="2">
    <location>
        <begin position="66"/>
        <end position="181"/>
    </location>
</feature>
<name>A0AAW6SM41_9BACI</name>
<accession>A0AAW6SM41</accession>
<dbReference type="GO" id="GO:0030288">
    <property type="term" value="C:outer membrane-bounded periplasmic space"/>
    <property type="evidence" value="ECO:0007669"/>
    <property type="project" value="TreeGrafter"/>
</dbReference>
<evidence type="ECO:0000259" key="2">
    <source>
        <dbReference type="SMART" id="SM00646"/>
    </source>
</evidence>
<gene>
    <name evidence="3" type="ORF">P5X88_02585</name>
</gene>
<dbReference type="AlphaFoldDB" id="A0AAW6SM41"/>
<dbReference type="GO" id="GO:0009253">
    <property type="term" value="P:peptidoglycan catabolic process"/>
    <property type="evidence" value="ECO:0007669"/>
    <property type="project" value="InterPro"/>
</dbReference>
<reference evidence="3" key="1">
    <citation type="submission" date="2023-03" db="EMBL/GenBank/DDBJ databases">
        <title>Bacterial isolates from washroom surfaces on a university campus.</title>
        <authorList>
            <person name="Holman D.B."/>
            <person name="Gzyl K.E."/>
            <person name="Taheri A.E."/>
        </authorList>
    </citation>
    <scope>NUCLEOTIDE SEQUENCE</scope>
    <source>
        <strain evidence="3">RD03</strain>
    </source>
</reference>
<proteinExistence type="predicted"/>
<dbReference type="Pfam" id="PF01520">
    <property type="entry name" value="Amidase_3"/>
    <property type="match status" value="1"/>
</dbReference>
<dbReference type="InterPro" id="IPR002508">
    <property type="entry name" value="MurNAc-LAA_cat"/>
</dbReference>
<dbReference type="Proteomes" id="UP001159179">
    <property type="component" value="Unassembled WGS sequence"/>
</dbReference>
<protein>
    <submittedName>
        <fullName evidence="3">N-acetylmuramoyl-L-alanine amidase</fullName>
    </submittedName>
</protein>
<dbReference type="SMART" id="SM00646">
    <property type="entry name" value="Ami_3"/>
    <property type="match status" value="1"/>
</dbReference>
<dbReference type="RefSeq" id="WP_280615647.1">
    <property type="nucleotide sequence ID" value="NZ_JAROYP010000001.1"/>
</dbReference>
<dbReference type="PANTHER" id="PTHR30404">
    <property type="entry name" value="N-ACETYLMURAMOYL-L-ALANINE AMIDASE"/>
    <property type="match status" value="1"/>
</dbReference>
<keyword evidence="1" id="KW-0378">Hydrolase</keyword>
<dbReference type="CDD" id="cd02696">
    <property type="entry name" value="MurNAc-LAA"/>
    <property type="match status" value="1"/>
</dbReference>
<dbReference type="EMBL" id="JAROYP010000001">
    <property type="protein sequence ID" value="MDH5159804.1"/>
    <property type="molecule type" value="Genomic_DNA"/>
</dbReference>
<evidence type="ECO:0000256" key="1">
    <source>
        <dbReference type="ARBA" id="ARBA00022801"/>
    </source>
</evidence>
<dbReference type="GO" id="GO:0008745">
    <property type="term" value="F:N-acetylmuramoyl-L-alanine amidase activity"/>
    <property type="evidence" value="ECO:0007669"/>
    <property type="project" value="InterPro"/>
</dbReference>
<organism evidence="3 4">
    <name type="scientific">Heyndrickxia oleronia</name>
    <dbReference type="NCBI Taxonomy" id="38875"/>
    <lineage>
        <taxon>Bacteria</taxon>
        <taxon>Bacillati</taxon>
        <taxon>Bacillota</taxon>
        <taxon>Bacilli</taxon>
        <taxon>Bacillales</taxon>
        <taxon>Bacillaceae</taxon>
        <taxon>Heyndrickxia</taxon>
    </lineage>
</organism>
<dbReference type="SUPFAM" id="SSF53187">
    <property type="entry name" value="Zn-dependent exopeptidases"/>
    <property type="match status" value="1"/>
</dbReference>
<dbReference type="Gene3D" id="3.40.630.40">
    <property type="entry name" value="Zn-dependent exopeptidases"/>
    <property type="match status" value="1"/>
</dbReference>
<sequence>MKIAIDAGHGYNTPGKRTPDGSMREWEFNNAVALLVKPLLEAYKNVTVKLTHDTTGKTDVPLKTRTDTANAWGADVLVSIHANAAGNGWSTAHGIETFVYTSIKAGTVTYKLAENVNTAIVKASGLANRGVKQGDLHMVRETHMPAILVECGFMSNKTESALLKSADYRKNVAQAIVDGLAKTYGLTKGATEVANTNDNKPSAWAKEAWTKATKAGVVDGARPQDGLTREEFTVIIDRLGLLK</sequence>
<dbReference type="InterPro" id="IPR050695">
    <property type="entry name" value="N-acetylmuramoyl_amidase_3"/>
</dbReference>